<feature type="region of interest" description="Disordered" evidence="9">
    <location>
        <begin position="911"/>
        <end position="948"/>
    </location>
</feature>
<dbReference type="FunFam" id="3.40.50.300:FF:000298">
    <property type="entry name" value="ATP-binding cassette sub-family A member 12"/>
    <property type="match status" value="1"/>
</dbReference>
<accession>A0A9Q0RNE4</accession>
<dbReference type="CDD" id="cd03263">
    <property type="entry name" value="ABC_subfamily_A"/>
    <property type="match status" value="2"/>
</dbReference>
<evidence type="ECO:0000256" key="4">
    <source>
        <dbReference type="ARBA" id="ARBA00022737"/>
    </source>
</evidence>
<dbReference type="OMA" id="GMAMINN"/>
<dbReference type="InterPro" id="IPR013525">
    <property type="entry name" value="ABC2_TM"/>
</dbReference>
<dbReference type="InterPro" id="IPR003593">
    <property type="entry name" value="AAA+_ATPase"/>
</dbReference>
<feature type="domain" description="ABC transporter" evidence="11">
    <location>
        <begin position="558"/>
        <end position="787"/>
    </location>
</feature>
<keyword evidence="5" id="KW-0547">Nucleotide-binding</keyword>
<dbReference type="InterPro" id="IPR017871">
    <property type="entry name" value="ABC_transporter-like_CS"/>
</dbReference>
<feature type="transmembrane region" description="Helical" evidence="10">
    <location>
        <begin position="390"/>
        <end position="409"/>
    </location>
</feature>
<dbReference type="FunFam" id="3.40.50.300:FF:002470">
    <property type="entry name" value="ABC transporter, putative"/>
    <property type="match status" value="1"/>
</dbReference>
<name>A0A9Q0RNE4_BLOTA</name>
<evidence type="ECO:0000256" key="9">
    <source>
        <dbReference type="SAM" id="MobiDB-lite"/>
    </source>
</evidence>
<feature type="compositionally biased region" description="Low complexity" evidence="9">
    <location>
        <begin position="933"/>
        <end position="948"/>
    </location>
</feature>
<evidence type="ECO:0000313" key="12">
    <source>
        <dbReference type="EMBL" id="KAJ6220641.1"/>
    </source>
</evidence>
<dbReference type="GO" id="GO:0005319">
    <property type="term" value="F:lipid transporter activity"/>
    <property type="evidence" value="ECO:0007669"/>
    <property type="project" value="TreeGrafter"/>
</dbReference>
<evidence type="ECO:0000256" key="5">
    <source>
        <dbReference type="ARBA" id="ARBA00022741"/>
    </source>
</evidence>
<protein>
    <recommendedName>
        <fullName evidence="11">ABC transporter domain-containing protein</fullName>
    </recommendedName>
</protein>
<dbReference type="Pfam" id="PF12698">
    <property type="entry name" value="ABC2_membrane_3"/>
    <property type="match status" value="2"/>
</dbReference>
<feature type="domain" description="ABC transporter" evidence="11">
    <location>
        <begin position="1579"/>
        <end position="1812"/>
    </location>
</feature>
<feature type="transmembrane region" description="Helical" evidence="10">
    <location>
        <begin position="1362"/>
        <end position="1383"/>
    </location>
</feature>
<keyword evidence="4" id="KW-0677">Repeat</keyword>
<dbReference type="SMART" id="SM00382">
    <property type="entry name" value="AAA"/>
    <property type="match status" value="2"/>
</dbReference>
<dbReference type="PROSITE" id="PS00211">
    <property type="entry name" value="ABC_TRANSPORTER_1"/>
    <property type="match status" value="2"/>
</dbReference>
<dbReference type="Proteomes" id="UP001142055">
    <property type="component" value="Chromosome 2"/>
</dbReference>
<feature type="transmembrane region" description="Helical" evidence="10">
    <location>
        <begin position="361"/>
        <end position="384"/>
    </location>
</feature>
<feature type="transmembrane region" description="Helical" evidence="10">
    <location>
        <begin position="25"/>
        <end position="45"/>
    </location>
</feature>
<dbReference type="GO" id="GO:0140359">
    <property type="term" value="F:ABC-type transporter activity"/>
    <property type="evidence" value="ECO:0007669"/>
    <property type="project" value="InterPro"/>
</dbReference>
<organism evidence="12 13">
    <name type="scientific">Blomia tropicalis</name>
    <name type="common">Mite</name>
    <dbReference type="NCBI Taxonomy" id="40697"/>
    <lineage>
        <taxon>Eukaryota</taxon>
        <taxon>Metazoa</taxon>
        <taxon>Ecdysozoa</taxon>
        <taxon>Arthropoda</taxon>
        <taxon>Chelicerata</taxon>
        <taxon>Arachnida</taxon>
        <taxon>Acari</taxon>
        <taxon>Acariformes</taxon>
        <taxon>Sarcoptiformes</taxon>
        <taxon>Astigmata</taxon>
        <taxon>Glycyphagoidea</taxon>
        <taxon>Echimyopodidae</taxon>
        <taxon>Blomia</taxon>
    </lineage>
</organism>
<dbReference type="GO" id="GO:0005524">
    <property type="term" value="F:ATP binding"/>
    <property type="evidence" value="ECO:0007669"/>
    <property type="project" value="UniProtKB-KW"/>
</dbReference>
<keyword evidence="3 10" id="KW-0812">Transmembrane</keyword>
<feature type="transmembrane region" description="Helical" evidence="10">
    <location>
        <begin position="1286"/>
        <end position="1313"/>
    </location>
</feature>
<dbReference type="PANTHER" id="PTHR19229">
    <property type="entry name" value="ATP-BINDING CASSETTE TRANSPORTER SUBFAMILY A ABCA"/>
    <property type="match status" value="1"/>
</dbReference>
<dbReference type="InterPro" id="IPR026082">
    <property type="entry name" value="ABCA"/>
</dbReference>
<evidence type="ECO:0000256" key="10">
    <source>
        <dbReference type="SAM" id="Phobius"/>
    </source>
</evidence>
<evidence type="ECO:0000256" key="2">
    <source>
        <dbReference type="ARBA" id="ARBA00022448"/>
    </source>
</evidence>
<sequence length="1918" mass="216063">MVASLPVRQFGILLWKSFIIRKRHYLWTFLELVLPVFIASLSIIANSGGKAGTTIEDPIRYRPIPVGKSLRSYYTLLYTPVNEFTMNLMARISEKVDCKGVESPEELDAIIKAEIPFTISDSVEKLLLGLQENETIAGVIFHLPEIGEIADDGSLIGGGIDLGNDTYLPHNLRYTLRVRDFELQSDPFPKKQDFGPFPNADHYIKKNFVAIQSLVNFAYLQMLSEKLYPDPESVPFTIPDIRDLRAQRFPYPKYIKHPRFKVSIISRFFAGTGKLNTLQLTMEYCTVLGFVVMIVLLIKGIVDEKVNRARQMLRLMGLSDFIYYGSCFTNTFIVMVLQAGLLTMMFCAGPEAQLKGASMSLVFTLLVLYSSASIMFAMTISVFFRKPTNAMIIGFILWLSVQEVLGMLFEKRAGLTETSGLINVPEWWHLIFCALVPNYALKVSNEMLVESEVYAAYGTFVKQYGAYSAHWTNIMNVLPLYRWLSLLRVGGALVFSCIFYGVIVWYVDVYRVYKSQSNERYQGGDEAYDNPAFDDTEQEEANRSKYFEAEPKRLRVGIQTDNLRKEFAEKVAVRGVSLNVYHGQITCLLGHNGAGKTTFASMLTGLIQATAGTLKVDGIDVAKSPEIARKRMGLCPQYDVLYDELTCEEHLRLFAVVKNCPPKRVSLEVTHVLDQLGLSFKRTVLSKDLSGGMKRRLSLGMAMINNTKILILDEPTSGLDPEARRGVWDFLLSIRKDRLIMLSTHWMEEADVLGDRIAIMSRGRVICCGSSVFLKRVYAGGYHLRIAKKAEVFQTKSFCRMVKEHLPESKLENETANEIKFTIAAEDTSRLPKFFEKLEMDKEQLGVYSCGVNVASMDDVFLRVIELENTKAKSLEAAEASMNADLQTLAVVRTSRANSIASIFHDGSKQNTPVTKRASTANSLKPPNALDVYNNNSGTNGANPNNNYYNNNVGEKLGSISIPVPTGSTYLQSSVKLQPGRELTMLKLRALLAKRVHDIKRNTRTVVPILGIAIGCIFAILGLIETTVNSTDRLPNWSMDLDAYTAGYGPDGLRAVYFDYERNLNESFRSYYVREASSDHFRTFMLDDSRQLANILGIRSTVKSKWSGGHALNMASASQFSPSSTMPARNSSQANDRLLDISVRDLNAYREKWLVGASIEKYRSRTLYLAWYNGEAHHSLPLSINYLYNALLKKLIAHANHSAIAALTTPGTGTLHADNFSIAVSQTTFEHFNPHSAFLPFFGRVYNGIFFPFSVSFIAAFYVLFPTHERISKAKLLQLMTGLSTRLYWVSNFIFDYTIYFAYFVSMFTLILIWDRSFQYNLYFSNPLSTVAFISLFLSFGLAAIPFAYVASLIFRKPSTAFGILCLLSVITGIGMGVIATFFETMLEEKLSQEMRALFYMGMWFTRLSPVVSLILGTQKLFTLDSTRLICAQFQQSLRAILCGIYAASQRTNPELEELKILKPERCCDEVCGNECIFQHPFFWFNWLGVNDEIFMLLFDAVLYWCLLALLDNKKIREAVNKQLGKITGRARDVVRSRSSKSFKLERMGGSNFIDKDVLEERARAERILAGQKHESEAIVVHNLSKIYPNGNFRAVDQLTFAVAKEQFFGLLGINGAGKTTTFRMLTGDLSTTRGNAYAGDFDLIGSMEQYQSQIGYCPQFDALLDRLNSFETLQLYGRLRGIPDHAIKLEVNRLIKKVDLQMHAARQCRNYSGGNKRKLSLAMALIGAPPVVLLDEPTSGVDPVARRKMWVAISDIQYGSGSSIILSSHSMDECEALCDRIAIMAAGHFECIGSTQYLRTKFGQGYSLIIKLNPDIVAENDHYLDQVQQYIEERLPSAILRDIHQTLLFYHIPPESDVTWASLFSVMEEAKQNLQLEDYQVGDTTLEQIFLSFAKNKASQQQERPKRKSLADIAEIL</sequence>
<dbReference type="InterPro" id="IPR027417">
    <property type="entry name" value="P-loop_NTPase"/>
</dbReference>
<evidence type="ECO:0000256" key="7">
    <source>
        <dbReference type="ARBA" id="ARBA00022989"/>
    </source>
</evidence>
<evidence type="ECO:0000256" key="6">
    <source>
        <dbReference type="ARBA" id="ARBA00022840"/>
    </source>
</evidence>
<evidence type="ECO:0000256" key="8">
    <source>
        <dbReference type="ARBA" id="ARBA00023136"/>
    </source>
</evidence>
<feature type="transmembrane region" description="Helical" evidence="10">
    <location>
        <begin position="1245"/>
        <end position="1265"/>
    </location>
</feature>
<keyword evidence="7 10" id="KW-1133">Transmembrane helix</keyword>
<dbReference type="Gene3D" id="3.40.50.300">
    <property type="entry name" value="P-loop containing nucleotide triphosphate hydrolases"/>
    <property type="match status" value="2"/>
</dbReference>
<proteinExistence type="predicted"/>
<feature type="transmembrane region" description="Helical" evidence="10">
    <location>
        <begin position="322"/>
        <end position="349"/>
    </location>
</feature>
<keyword evidence="13" id="KW-1185">Reference proteome</keyword>
<dbReference type="GO" id="GO:0016887">
    <property type="term" value="F:ATP hydrolysis activity"/>
    <property type="evidence" value="ECO:0007669"/>
    <property type="project" value="InterPro"/>
</dbReference>
<feature type="transmembrane region" description="Helical" evidence="10">
    <location>
        <begin position="1005"/>
        <end position="1024"/>
    </location>
</feature>
<comment type="caution">
    <text evidence="12">The sequence shown here is derived from an EMBL/GenBank/DDBJ whole genome shotgun (WGS) entry which is preliminary data.</text>
</comment>
<dbReference type="InterPro" id="IPR003439">
    <property type="entry name" value="ABC_transporter-like_ATP-bd"/>
</dbReference>
<keyword evidence="8 10" id="KW-0472">Membrane</keyword>
<dbReference type="EMBL" id="JAPWDV010000002">
    <property type="protein sequence ID" value="KAJ6220641.1"/>
    <property type="molecule type" value="Genomic_DNA"/>
</dbReference>
<evidence type="ECO:0000259" key="11">
    <source>
        <dbReference type="PROSITE" id="PS50893"/>
    </source>
</evidence>
<reference evidence="12" key="1">
    <citation type="submission" date="2022-12" db="EMBL/GenBank/DDBJ databases">
        <title>Genome assemblies of Blomia tropicalis.</title>
        <authorList>
            <person name="Cui Y."/>
        </authorList>
    </citation>
    <scope>NUCLEOTIDE SEQUENCE</scope>
    <source>
        <tissue evidence="12">Adult mites</tissue>
    </source>
</reference>
<feature type="transmembrane region" description="Helical" evidence="10">
    <location>
        <begin position="485"/>
        <end position="507"/>
    </location>
</feature>
<feature type="transmembrane region" description="Helical" evidence="10">
    <location>
        <begin position="1333"/>
        <end position="1355"/>
    </location>
</feature>
<feature type="transmembrane region" description="Helical" evidence="10">
    <location>
        <begin position="284"/>
        <end position="302"/>
    </location>
</feature>
<keyword evidence="6" id="KW-0067">ATP-binding</keyword>
<dbReference type="InterPro" id="IPR056264">
    <property type="entry name" value="R2_ABCA1-4-like"/>
</dbReference>
<keyword evidence="2" id="KW-0813">Transport</keyword>
<evidence type="ECO:0000256" key="3">
    <source>
        <dbReference type="ARBA" id="ARBA00022692"/>
    </source>
</evidence>
<dbReference type="SUPFAM" id="SSF52540">
    <property type="entry name" value="P-loop containing nucleoside triphosphate hydrolases"/>
    <property type="match status" value="2"/>
</dbReference>
<feature type="compositionally biased region" description="Polar residues" evidence="9">
    <location>
        <begin position="911"/>
        <end position="925"/>
    </location>
</feature>
<dbReference type="Pfam" id="PF23321">
    <property type="entry name" value="R1_ABCA1"/>
    <property type="match status" value="1"/>
</dbReference>
<evidence type="ECO:0000256" key="1">
    <source>
        <dbReference type="ARBA" id="ARBA00004141"/>
    </source>
</evidence>
<dbReference type="PROSITE" id="PS50893">
    <property type="entry name" value="ABC_TRANSPORTER_2"/>
    <property type="match status" value="2"/>
</dbReference>
<dbReference type="GO" id="GO:0016020">
    <property type="term" value="C:membrane"/>
    <property type="evidence" value="ECO:0007669"/>
    <property type="project" value="UniProtKB-SubCell"/>
</dbReference>
<comment type="subcellular location">
    <subcellularLocation>
        <location evidence="1">Membrane</location>
        <topology evidence="1">Multi-pass membrane protein</topology>
    </subcellularLocation>
</comment>
<dbReference type="Pfam" id="PF00005">
    <property type="entry name" value="ABC_tran"/>
    <property type="match status" value="2"/>
</dbReference>
<gene>
    <name evidence="12" type="ORF">RDWZM_006453</name>
</gene>
<dbReference type="PANTHER" id="PTHR19229:SF250">
    <property type="entry name" value="ABC TRANSPORTER DOMAIN-CONTAINING PROTEIN-RELATED"/>
    <property type="match status" value="1"/>
</dbReference>
<evidence type="ECO:0000313" key="13">
    <source>
        <dbReference type="Proteomes" id="UP001142055"/>
    </source>
</evidence>